<dbReference type="GO" id="GO:0015914">
    <property type="term" value="P:phospholipid transport"/>
    <property type="evidence" value="ECO:0007669"/>
    <property type="project" value="TreeGrafter"/>
</dbReference>
<dbReference type="PANTHER" id="PTHR28185">
    <property type="entry name" value="MITOCHONDRIAL DISTRIBUTION AND MORPHOLOGY PROTEIN 34"/>
    <property type="match status" value="1"/>
</dbReference>
<dbReference type="HOGENOM" id="CLU_3069214_0_0_1"/>
<organism evidence="6">
    <name type="scientific">Melampsora larici-populina (strain 98AG31 / pathotype 3-4-7)</name>
    <name type="common">Poplar leaf rust fungus</name>
    <dbReference type="NCBI Taxonomy" id="747676"/>
    <lineage>
        <taxon>Eukaryota</taxon>
        <taxon>Fungi</taxon>
        <taxon>Dikarya</taxon>
        <taxon>Basidiomycota</taxon>
        <taxon>Pucciniomycotina</taxon>
        <taxon>Pucciniomycetes</taxon>
        <taxon>Pucciniales</taxon>
        <taxon>Melampsoraceae</taxon>
        <taxon>Melampsora</taxon>
    </lineage>
</organism>
<protein>
    <recommendedName>
        <fullName evidence="4">DM34 domain-containing protein</fullName>
    </recommendedName>
</protein>
<keyword evidence="2" id="KW-0472">Membrane</keyword>
<dbReference type="InterPro" id="IPR027536">
    <property type="entry name" value="MDM34"/>
</dbReference>
<dbReference type="VEuPathDB" id="FungiDB:MELLADRAFT_94232"/>
<dbReference type="RefSeq" id="XP_007417159.1">
    <property type="nucleotide sequence ID" value="XM_007417097.1"/>
</dbReference>
<dbReference type="GeneID" id="18936826"/>
<dbReference type="InterPro" id="IPR058825">
    <property type="entry name" value="MDM34_N"/>
</dbReference>
<dbReference type="Proteomes" id="UP000001072">
    <property type="component" value="Unassembled WGS sequence"/>
</dbReference>
<dbReference type="STRING" id="747676.F4S6Z0"/>
<feature type="domain" description="DM34" evidence="4">
    <location>
        <begin position="11"/>
        <end position="53"/>
    </location>
</feature>
<keyword evidence="1" id="KW-0812">Transmembrane</keyword>
<dbReference type="AlphaFoldDB" id="F4S6Z0"/>
<reference evidence="6" key="1">
    <citation type="journal article" date="2011" name="Proc. Natl. Acad. Sci. U.S.A.">
        <title>Obligate biotrophy features unraveled by the genomic analysis of rust fungi.</title>
        <authorList>
            <person name="Duplessis S."/>
            <person name="Cuomo C.A."/>
            <person name="Lin Y.-C."/>
            <person name="Aerts A."/>
            <person name="Tisserant E."/>
            <person name="Veneault-Fourrey C."/>
            <person name="Joly D.L."/>
            <person name="Hacquard S."/>
            <person name="Amselem J."/>
            <person name="Cantarel B.L."/>
            <person name="Chiu R."/>
            <person name="Coutinho P.M."/>
            <person name="Feau N."/>
            <person name="Field M."/>
            <person name="Frey P."/>
            <person name="Gelhaye E."/>
            <person name="Goldberg J."/>
            <person name="Grabherr M.G."/>
            <person name="Kodira C.D."/>
            <person name="Kohler A."/>
            <person name="Kuees U."/>
            <person name="Lindquist E.A."/>
            <person name="Lucas S.M."/>
            <person name="Mago R."/>
            <person name="Mauceli E."/>
            <person name="Morin E."/>
            <person name="Murat C."/>
            <person name="Pangilinan J.L."/>
            <person name="Park R."/>
            <person name="Pearson M."/>
            <person name="Quesneville H."/>
            <person name="Rouhier N."/>
            <person name="Sakthikumar S."/>
            <person name="Salamov A.A."/>
            <person name="Schmutz J."/>
            <person name="Selles B."/>
            <person name="Shapiro H."/>
            <person name="Tanguay P."/>
            <person name="Tuskan G.A."/>
            <person name="Henrissat B."/>
            <person name="Van de Peer Y."/>
            <person name="Rouze P."/>
            <person name="Ellis J.G."/>
            <person name="Dodds P.N."/>
            <person name="Schein J.E."/>
            <person name="Zhong S."/>
            <person name="Hamelin R.C."/>
            <person name="Grigoriev I.V."/>
            <person name="Szabo L.J."/>
            <person name="Martin F."/>
        </authorList>
    </citation>
    <scope>NUCLEOTIDE SEQUENCE [LARGE SCALE GENOMIC DNA]</scope>
    <source>
        <strain evidence="6">98AG31 / pathotype 3-4-7</strain>
    </source>
</reference>
<evidence type="ECO:0000313" key="5">
    <source>
        <dbReference type="EMBL" id="EGF99598.1"/>
    </source>
</evidence>
<gene>
    <name evidence="5" type="ORF">MELLADRAFT_94232</name>
</gene>
<name>F4S6Z0_MELLP</name>
<evidence type="ECO:0000259" key="4">
    <source>
        <dbReference type="Pfam" id="PF26545"/>
    </source>
</evidence>
<dbReference type="GO" id="GO:1990456">
    <property type="term" value="P:mitochondrion-endoplasmic reticulum membrane tethering"/>
    <property type="evidence" value="ECO:0007669"/>
    <property type="project" value="TreeGrafter"/>
</dbReference>
<keyword evidence="3" id="KW-0496">Mitochondrion</keyword>
<sequence>MDDCPKLKLFSPPDLGILEIGDIGTDQLRGIFCLTYAGDASISLQTRIRANPL</sequence>
<keyword evidence="6" id="KW-1185">Reference proteome</keyword>
<dbReference type="GO" id="GO:0007005">
    <property type="term" value="P:mitochondrion organization"/>
    <property type="evidence" value="ECO:0007669"/>
    <property type="project" value="InterPro"/>
</dbReference>
<dbReference type="GO" id="GO:0032865">
    <property type="term" value="C:ERMES complex"/>
    <property type="evidence" value="ECO:0007669"/>
    <property type="project" value="InterPro"/>
</dbReference>
<accession>F4S6Z0</accession>
<dbReference type="EMBL" id="GL883157">
    <property type="protein sequence ID" value="EGF99598.1"/>
    <property type="molecule type" value="Genomic_DNA"/>
</dbReference>
<evidence type="ECO:0000256" key="1">
    <source>
        <dbReference type="ARBA" id="ARBA00022692"/>
    </source>
</evidence>
<evidence type="ECO:0000256" key="2">
    <source>
        <dbReference type="ARBA" id="ARBA00022787"/>
    </source>
</evidence>
<proteinExistence type="predicted"/>
<dbReference type="InParanoid" id="F4S6Z0"/>
<evidence type="ECO:0000313" key="6">
    <source>
        <dbReference type="Proteomes" id="UP000001072"/>
    </source>
</evidence>
<dbReference type="KEGG" id="mlr:MELLADRAFT_94232"/>
<dbReference type="PANTHER" id="PTHR28185:SF1">
    <property type="entry name" value="MITOCHONDRIAL DISTRIBUTION AND MORPHOLOGY PROTEIN 34"/>
    <property type="match status" value="1"/>
</dbReference>
<dbReference type="Pfam" id="PF26545">
    <property type="entry name" value="Mdm34_N"/>
    <property type="match status" value="1"/>
</dbReference>
<dbReference type="OrthoDB" id="17927at2759"/>
<keyword evidence="2" id="KW-1000">Mitochondrion outer membrane</keyword>
<evidence type="ECO:0000256" key="3">
    <source>
        <dbReference type="ARBA" id="ARBA00023128"/>
    </source>
</evidence>